<dbReference type="PRINTS" id="PR01590">
    <property type="entry name" value="HTHFIS"/>
</dbReference>
<dbReference type="GO" id="GO:0043565">
    <property type="term" value="F:sequence-specific DNA binding"/>
    <property type="evidence" value="ECO:0007669"/>
    <property type="project" value="InterPro"/>
</dbReference>
<dbReference type="SUPFAM" id="SSF46689">
    <property type="entry name" value="Homeodomain-like"/>
    <property type="match status" value="1"/>
</dbReference>
<dbReference type="EMBL" id="ABCS01000171">
    <property type="protein sequence ID" value="EDM73829.1"/>
    <property type="molecule type" value="Genomic_DNA"/>
</dbReference>
<keyword evidence="4" id="KW-1185">Reference proteome</keyword>
<organism evidence="3 4">
    <name type="scientific">Plesiocystis pacifica SIR-1</name>
    <dbReference type="NCBI Taxonomy" id="391625"/>
    <lineage>
        <taxon>Bacteria</taxon>
        <taxon>Pseudomonadati</taxon>
        <taxon>Myxococcota</taxon>
        <taxon>Polyangia</taxon>
        <taxon>Nannocystales</taxon>
        <taxon>Nannocystaceae</taxon>
        <taxon>Plesiocystis</taxon>
    </lineage>
</organism>
<protein>
    <recommendedName>
        <fullName evidence="2">DNA binding HTH domain-containing protein</fullName>
    </recommendedName>
</protein>
<dbReference type="RefSeq" id="WP_006977006.1">
    <property type="nucleotide sequence ID" value="NZ_ABCS01000171.1"/>
</dbReference>
<feature type="domain" description="DNA binding HTH" evidence="2">
    <location>
        <begin position="37"/>
        <end position="78"/>
    </location>
</feature>
<evidence type="ECO:0000313" key="4">
    <source>
        <dbReference type="Proteomes" id="UP000005801"/>
    </source>
</evidence>
<evidence type="ECO:0000256" key="1">
    <source>
        <dbReference type="SAM" id="MobiDB-lite"/>
    </source>
</evidence>
<dbReference type="InterPro" id="IPR002197">
    <property type="entry name" value="HTH_Fis"/>
</dbReference>
<dbReference type="eggNOG" id="COG2204">
    <property type="taxonomic scope" value="Bacteria"/>
</dbReference>
<gene>
    <name evidence="3" type="ORF">PPSIR1_16245</name>
</gene>
<proteinExistence type="predicted"/>
<dbReference type="Pfam" id="PF02954">
    <property type="entry name" value="HTH_8"/>
    <property type="match status" value="1"/>
</dbReference>
<dbReference type="Proteomes" id="UP000005801">
    <property type="component" value="Unassembled WGS sequence"/>
</dbReference>
<accession>A6GJX0</accession>
<reference evidence="3 4" key="1">
    <citation type="submission" date="2007-06" db="EMBL/GenBank/DDBJ databases">
        <authorList>
            <person name="Shimkets L."/>
            <person name="Ferriera S."/>
            <person name="Johnson J."/>
            <person name="Kravitz S."/>
            <person name="Beeson K."/>
            <person name="Sutton G."/>
            <person name="Rogers Y.-H."/>
            <person name="Friedman R."/>
            <person name="Frazier M."/>
            <person name="Venter J.C."/>
        </authorList>
    </citation>
    <scope>NUCLEOTIDE SEQUENCE [LARGE SCALE GENOMIC DNA]</scope>
    <source>
        <strain evidence="3 4">SIR-1</strain>
    </source>
</reference>
<dbReference type="InterPro" id="IPR009057">
    <property type="entry name" value="Homeodomain-like_sf"/>
</dbReference>
<dbReference type="AlphaFoldDB" id="A6GJX0"/>
<evidence type="ECO:0000313" key="3">
    <source>
        <dbReference type="EMBL" id="EDM73829.1"/>
    </source>
</evidence>
<evidence type="ECO:0000259" key="2">
    <source>
        <dbReference type="Pfam" id="PF02954"/>
    </source>
</evidence>
<name>A6GJX0_9BACT</name>
<sequence>MPSRPRPCSRRPLPERSRPRPTTSARGPEFPIDLDKSLAELERELILAALGQSGGVRKRAAKLLGISFRSLRYRLQKLGIEVGRSSDEVGN</sequence>
<feature type="region of interest" description="Disordered" evidence="1">
    <location>
        <begin position="1"/>
        <end position="31"/>
    </location>
</feature>
<comment type="caution">
    <text evidence="3">The sequence shown here is derived from an EMBL/GenBank/DDBJ whole genome shotgun (WGS) entry which is preliminary data.</text>
</comment>
<dbReference type="STRING" id="391625.PPSIR1_16245"/>
<dbReference type="Gene3D" id="1.10.10.60">
    <property type="entry name" value="Homeodomain-like"/>
    <property type="match status" value="1"/>
</dbReference>